<dbReference type="AlphaFoldDB" id="V4BND1"/>
<keyword evidence="4" id="KW-1015">Disulfide bond</keyword>
<evidence type="ECO:0000256" key="5">
    <source>
        <dbReference type="SAM" id="SignalP"/>
    </source>
</evidence>
<dbReference type="InterPro" id="IPR050751">
    <property type="entry name" value="ECM_structural_protein"/>
</dbReference>
<evidence type="ECO:0000313" key="8">
    <source>
        <dbReference type="Proteomes" id="UP000030746"/>
    </source>
</evidence>
<dbReference type="InterPro" id="IPR003609">
    <property type="entry name" value="Pan_app"/>
</dbReference>
<name>V4BND1_LOTGI</name>
<evidence type="ECO:0000256" key="3">
    <source>
        <dbReference type="ARBA" id="ARBA00022737"/>
    </source>
</evidence>
<dbReference type="OrthoDB" id="9946071at2759"/>
<dbReference type="InterPro" id="IPR000742">
    <property type="entry name" value="EGF"/>
</dbReference>
<dbReference type="PROSITE" id="PS00010">
    <property type="entry name" value="ASX_HYDROXYL"/>
    <property type="match status" value="1"/>
</dbReference>
<dbReference type="RefSeq" id="XP_009059025.1">
    <property type="nucleotide sequence ID" value="XM_009060777.1"/>
</dbReference>
<evidence type="ECO:0000259" key="6">
    <source>
        <dbReference type="PROSITE" id="PS50948"/>
    </source>
</evidence>
<accession>V4BND1</accession>
<dbReference type="PROSITE" id="PS01186">
    <property type="entry name" value="EGF_2"/>
    <property type="match status" value="1"/>
</dbReference>
<dbReference type="Pfam" id="PF14670">
    <property type="entry name" value="FXa_inhibition"/>
    <property type="match status" value="1"/>
</dbReference>
<feature type="signal peptide" evidence="5">
    <location>
        <begin position="1"/>
        <end position="22"/>
    </location>
</feature>
<keyword evidence="3" id="KW-0677">Repeat</keyword>
<dbReference type="CTD" id="20249371"/>
<dbReference type="Gene3D" id="2.10.25.10">
    <property type="entry name" value="Laminin"/>
    <property type="match status" value="1"/>
</dbReference>
<dbReference type="EMBL" id="KB202444">
    <property type="protein sequence ID" value="ESO90354.1"/>
    <property type="molecule type" value="Genomic_DNA"/>
</dbReference>
<dbReference type="InterPro" id="IPR001881">
    <property type="entry name" value="EGF-like_Ca-bd_dom"/>
</dbReference>
<dbReference type="PROSITE" id="PS01187">
    <property type="entry name" value="EGF_CA"/>
    <property type="match status" value="1"/>
</dbReference>
<dbReference type="GeneID" id="20249371"/>
<dbReference type="GO" id="GO:0005509">
    <property type="term" value="F:calcium ion binding"/>
    <property type="evidence" value="ECO:0007669"/>
    <property type="project" value="InterPro"/>
</dbReference>
<gene>
    <name evidence="7" type="ORF">LOTGIDRAFT_233842</name>
</gene>
<evidence type="ECO:0000313" key="7">
    <source>
        <dbReference type="EMBL" id="ESO90354.1"/>
    </source>
</evidence>
<protein>
    <recommendedName>
        <fullName evidence="6">Apple domain-containing protein</fullName>
    </recommendedName>
</protein>
<keyword evidence="8" id="KW-1185">Reference proteome</keyword>
<dbReference type="Proteomes" id="UP000030746">
    <property type="component" value="Unassembled WGS sequence"/>
</dbReference>
<dbReference type="KEGG" id="lgi:LOTGIDRAFT_233842"/>
<keyword evidence="1" id="KW-0245">EGF-like domain</keyword>
<evidence type="ECO:0000256" key="2">
    <source>
        <dbReference type="ARBA" id="ARBA00022729"/>
    </source>
</evidence>
<dbReference type="PANTHER" id="PTHR24034:SF209">
    <property type="entry name" value="EGF-LIKE DOMAIN-CONTAINING PROTEIN"/>
    <property type="match status" value="1"/>
</dbReference>
<dbReference type="PROSITE" id="PS50948">
    <property type="entry name" value="PAN"/>
    <property type="match status" value="1"/>
</dbReference>
<keyword evidence="2 5" id="KW-0732">Signal</keyword>
<organism evidence="7 8">
    <name type="scientific">Lottia gigantea</name>
    <name type="common">Giant owl limpet</name>
    <dbReference type="NCBI Taxonomy" id="225164"/>
    <lineage>
        <taxon>Eukaryota</taxon>
        <taxon>Metazoa</taxon>
        <taxon>Spiralia</taxon>
        <taxon>Lophotrochozoa</taxon>
        <taxon>Mollusca</taxon>
        <taxon>Gastropoda</taxon>
        <taxon>Patellogastropoda</taxon>
        <taxon>Lottioidea</taxon>
        <taxon>Lottiidae</taxon>
        <taxon>Lottia</taxon>
    </lineage>
</organism>
<reference evidence="7 8" key="1">
    <citation type="journal article" date="2013" name="Nature">
        <title>Insights into bilaterian evolution from three spiralian genomes.</title>
        <authorList>
            <person name="Simakov O."/>
            <person name="Marletaz F."/>
            <person name="Cho S.J."/>
            <person name="Edsinger-Gonzales E."/>
            <person name="Havlak P."/>
            <person name="Hellsten U."/>
            <person name="Kuo D.H."/>
            <person name="Larsson T."/>
            <person name="Lv J."/>
            <person name="Arendt D."/>
            <person name="Savage R."/>
            <person name="Osoegawa K."/>
            <person name="de Jong P."/>
            <person name="Grimwood J."/>
            <person name="Chapman J.A."/>
            <person name="Shapiro H."/>
            <person name="Aerts A."/>
            <person name="Otillar R.P."/>
            <person name="Terry A.Y."/>
            <person name="Boore J.L."/>
            <person name="Grigoriev I.V."/>
            <person name="Lindberg D.R."/>
            <person name="Seaver E.C."/>
            <person name="Weisblat D.A."/>
            <person name="Putnam N.H."/>
            <person name="Rokhsar D.S."/>
        </authorList>
    </citation>
    <scope>NUCLEOTIDE SEQUENCE [LARGE SCALE GENOMIC DNA]</scope>
</reference>
<dbReference type="InterPro" id="IPR018097">
    <property type="entry name" value="EGF_Ca-bd_CS"/>
</dbReference>
<proteinExistence type="predicted"/>
<feature type="chain" id="PRO_5004719678" description="Apple domain-containing protein" evidence="5">
    <location>
        <begin position="23"/>
        <end position="289"/>
    </location>
</feature>
<dbReference type="SMART" id="SM00179">
    <property type="entry name" value="EGF_CA"/>
    <property type="match status" value="1"/>
</dbReference>
<evidence type="ECO:0000256" key="1">
    <source>
        <dbReference type="ARBA" id="ARBA00022536"/>
    </source>
</evidence>
<dbReference type="PANTHER" id="PTHR24034">
    <property type="entry name" value="EGF-LIKE DOMAIN-CONTAINING PROTEIN"/>
    <property type="match status" value="1"/>
</dbReference>
<sequence>MLSIRVLGVFAVIVVALVLVESDVELCEDDVNVCDGELPANAMCSGENNKTKRCQCKKGYRMSLDIDCKSNGSVFSCQDIDECATNNGSCEYKCQNEPGSYNCSCPEGSELQENGLNCGPSEPAVRCPQGVNITNSDDVTESRIFDEDFSFNCTLIGVKGILRCGENGTWTEKQACPSVRKDSYFILFVNAVKITVPDSNCSRACAVISTCGYTYLSNPAECSYYPIPVLFLNPLSNPSLPQCIQKCQEDTKCLTMSYKDTCILFSANETTVAASFYIVITDGGIIVSF</sequence>
<feature type="domain" description="Apple" evidence="6">
    <location>
        <begin position="222"/>
        <end position="281"/>
    </location>
</feature>
<evidence type="ECO:0000256" key="4">
    <source>
        <dbReference type="ARBA" id="ARBA00023157"/>
    </source>
</evidence>
<dbReference type="InterPro" id="IPR000152">
    <property type="entry name" value="EGF-type_Asp/Asn_hydroxyl_site"/>
</dbReference>
<dbReference type="HOGENOM" id="CLU_1186182_0_0_1"/>
<dbReference type="SUPFAM" id="SSF57196">
    <property type="entry name" value="EGF/Laminin"/>
    <property type="match status" value="1"/>
</dbReference>